<evidence type="ECO:0000313" key="10">
    <source>
        <dbReference type="Proteomes" id="UP000199187"/>
    </source>
</evidence>
<keyword evidence="5 7" id="KW-1133">Transmembrane helix</keyword>
<dbReference type="Pfam" id="PF07690">
    <property type="entry name" value="MFS_1"/>
    <property type="match status" value="1"/>
</dbReference>
<comment type="subcellular location">
    <subcellularLocation>
        <location evidence="1">Cell membrane</location>
        <topology evidence="1">Multi-pass membrane protein</topology>
    </subcellularLocation>
</comment>
<evidence type="ECO:0000256" key="1">
    <source>
        <dbReference type="ARBA" id="ARBA00004651"/>
    </source>
</evidence>
<dbReference type="AlphaFoldDB" id="A0A1I6ZL17"/>
<keyword evidence="2" id="KW-0813">Transport</keyword>
<dbReference type="GO" id="GO:0005886">
    <property type="term" value="C:plasma membrane"/>
    <property type="evidence" value="ECO:0007669"/>
    <property type="project" value="UniProtKB-SubCell"/>
</dbReference>
<feature type="transmembrane region" description="Helical" evidence="7">
    <location>
        <begin position="30"/>
        <end position="53"/>
    </location>
</feature>
<feature type="transmembrane region" description="Helical" evidence="7">
    <location>
        <begin position="65"/>
        <end position="83"/>
    </location>
</feature>
<organism evidence="9 10">
    <name type="scientific">Kosakonia arachidis</name>
    <dbReference type="NCBI Taxonomy" id="551989"/>
    <lineage>
        <taxon>Bacteria</taxon>
        <taxon>Pseudomonadati</taxon>
        <taxon>Pseudomonadota</taxon>
        <taxon>Gammaproteobacteria</taxon>
        <taxon>Enterobacterales</taxon>
        <taxon>Enterobacteriaceae</taxon>
        <taxon>Kosakonia</taxon>
    </lineage>
</organism>
<feature type="transmembrane region" description="Helical" evidence="7">
    <location>
        <begin position="118"/>
        <end position="141"/>
    </location>
</feature>
<gene>
    <name evidence="9" type="ORF">SAMN05192562_1011235</name>
</gene>
<dbReference type="InterPro" id="IPR020846">
    <property type="entry name" value="MFS_dom"/>
</dbReference>
<dbReference type="Gene3D" id="1.20.1250.20">
    <property type="entry name" value="MFS general substrate transporter like domains"/>
    <property type="match status" value="1"/>
</dbReference>
<keyword evidence="10" id="KW-1185">Reference proteome</keyword>
<dbReference type="EMBL" id="FPAU01000001">
    <property type="protein sequence ID" value="SFT63418.1"/>
    <property type="molecule type" value="Genomic_DNA"/>
</dbReference>
<dbReference type="CDD" id="cd17329">
    <property type="entry name" value="MFS_MdtH_MDR_like"/>
    <property type="match status" value="1"/>
</dbReference>
<protein>
    <submittedName>
        <fullName evidence="9">Predicted arabinose efflux permease, MFS family</fullName>
    </submittedName>
</protein>
<reference evidence="10" key="1">
    <citation type="submission" date="2016-10" db="EMBL/GenBank/DDBJ databases">
        <authorList>
            <person name="Varghese N."/>
            <person name="Submissions S."/>
        </authorList>
    </citation>
    <scope>NUCLEOTIDE SEQUENCE [LARGE SCALE GENOMIC DNA]</scope>
    <source>
        <strain evidence="10">Ah-143</strain>
    </source>
</reference>
<keyword evidence="4 7" id="KW-0812">Transmembrane</keyword>
<feature type="transmembrane region" description="Helical" evidence="7">
    <location>
        <begin position="355"/>
        <end position="377"/>
    </location>
</feature>
<feature type="transmembrane region" description="Helical" evidence="7">
    <location>
        <begin position="383"/>
        <end position="401"/>
    </location>
</feature>
<feature type="transmembrane region" description="Helical" evidence="7">
    <location>
        <begin position="182"/>
        <end position="202"/>
    </location>
</feature>
<keyword evidence="6 7" id="KW-0472">Membrane</keyword>
<evidence type="ECO:0000313" key="9">
    <source>
        <dbReference type="EMBL" id="SFT63418.1"/>
    </source>
</evidence>
<feature type="transmembrane region" description="Helical" evidence="7">
    <location>
        <begin position="265"/>
        <end position="284"/>
    </location>
</feature>
<evidence type="ECO:0000256" key="5">
    <source>
        <dbReference type="ARBA" id="ARBA00022989"/>
    </source>
</evidence>
<evidence type="ECO:0000256" key="2">
    <source>
        <dbReference type="ARBA" id="ARBA00022448"/>
    </source>
</evidence>
<evidence type="ECO:0000259" key="8">
    <source>
        <dbReference type="PROSITE" id="PS50850"/>
    </source>
</evidence>
<dbReference type="SUPFAM" id="SSF103473">
    <property type="entry name" value="MFS general substrate transporter"/>
    <property type="match status" value="1"/>
</dbReference>
<evidence type="ECO:0000256" key="7">
    <source>
        <dbReference type="SAM" id="Phobius"/>
    </source>
</evidence>
<dbReference type="InterPro" id="IPR011701">
    <property type="entry name" value="MFS"/>
</dbReference>
<accession>A0A1I6ZL17</accession>
<evidence type="ECO:0000256" key="4">
    <source>
        <dbReference type="ARBA" id="ARBA00022692"/>
    </source>
</evidence>
<dbReference type="PANTHER" id="PTHR23535">
    <property type="entry name" value="SUGAR EFFLUX TRANSPORTER A-RELATED"/>
    <property type="match status" value="1"/>
</dbReference>
<evidence type="ECO:0000256" key="6">
    <source>
        <dbReference type="ARBA" id="ARBA00023136"/>
    </source>
</evidence>
<sequence>MHVIAVYITKNYNNQHVGQYMITPQTRSTVALLASSLLLTIGRGATLPFMTIYLSRQYGMAVDQVGYAMSVALTIGVVFSLGFGMLADKFDKKRYMLLAIVAFITGFAAIPLTHHAGLVVLFFALINCAYSVFSTVLKAYFADTLTPTAKAKVFSLNYSFLNIGWTVGPPLGTLLVMQSINLPFWLAAVCAAFPLVFIQFFVRRVAVGSGMEPAVPWSPSVLLKDKALGWFTLSNLLASFVCGSFASCLSQYVMAVADSDFAEKVVAVVLPVNAAIVVSLQYAVGRKLTATNLRPLMAFGTLCFVVGLVGFMLSGHNLWLWGLSAAVFTLGEVIYAPGEYLLIDNIAPPGMKATYFSAQALGWLGAAMNPLLTGIILTTLPAWSLFVILIITIGIAWLMLVKGMQVQQWGTVPAQ</sequence>
<dbReference type="NCBIfam" id="NF007472">
    <property type="entry name" value="PRK10054.1"/>
    <property type="match status" value="1"/>
</dbReference>
<keyword evidence="3" id="KW-1003">Cell membrane</keyword>
<proteinExistence type="predicted"/>
<feature type="transmembrane region" description="Helical" evidence="7">
    <location>
        <begin position="153"/>
        <end position="176"/>
    </location>
</feature>
<dbReference type="PROSITE" id="PS50850">
    <property type="entry name" value="MFS"/>
    <property type="match status" value="1"/>
</dbReference>
<dbReference type="Proteomes" id="UP000199187">
    <property type="component" value="Unassembled WGS sequence"/>
</dbReference>
<evidence type="ECO:0000256" key="3">
    <source>
        <dbReference type="ARBA" id="ARBA00022475"/>
    </source>
</evidence>
<feature type="domain" description="Major facilitator superfamily (MFS) profile" evidence="8">
    <location>
        <begin position="28"/>
        <end position="408"/>
    </location>
</feature>
<feature type="transmembrane region" description="Helical" evidence="7">
    <location>
        <begin position="95"/>
        <end position="112"/>
    </location>
</feature>
<feature type="transmembrane region" description="Helical" evidence="7">
    <location>
        <begin position="319"/>
        <end position="343"/>
    </location>
</feature>
<dbReference type="PANTHER" id="PTHR23535:SF1">
    <property type="entry name" value="MFS FAMILY TRANSPORT PROTEIN"/>
    <property type="match status" value="1"/>
</dbReference>
<name>A0A1I6ZL17_9ENTR</name>
<dbReference type="GO" id="GO:0071916">
    <property type="term" value="F:dipeptide transmembrane transporter activity"/>
    <property type="evidence" value="ECO:0007669"/>
    <property type="project" value="TreeGrafter"/>
</dbReference>
<feature type="transmembrane region" description="Helical" evidence="7">
    <location>
        <begin position="227"/>
        <end position="253"/>
    </location>
</feature>
<feature type="transmembrane region" description="Helical" evidence="7">
    <location>
        <begin position="296"/>
        <end position="313"/>
    </location>
</feature>
<dbReference type="InterPro" id="IPR036259">
    <property type="entry name" value="MFS_trans_sf"/>
</dbReference>